<dbReference type="STRING" id="278938.A0A4Z1IUH7"/>
<keyword evidence="3" id="KW-1185">Reference proteome</keyword>
<reference evidence="2 3" key="1">
    <citation type="submission" date="2017-12" db="EMBL/GenBank/DDBJ databases">
        <title>Comparative genomics of Botrytis spp.</title>
        <authorList>
            <person name="Valero-Jimenez C.A."/>
            <person name="Tapia P."/>
            <person name="Veloso J."/>
            <person name="Silva-Moreno E."/>
            <person name="Staats M."/>
            <person name="Valdes J.H."/>
            <person name="Van Kan J.A.L."/>
        </authorList>
    </citation>
    <scope>NUCLEOTIDE SEQUENCE [LARGE SCALE GENOMIC DNA]</scope>
    <source>
        <strain evidence="2 3">Be9601</strain>
    </source>
</reference>
<evidence type="ECO:0000313" key="2">
    <source>
        <dbReference type="EMBL" id="TGO64996.1"/>
    </source>
</evidence>
<accession>A0A4Z1IUH7</accession>
<organism evidence="2 3">
    <name type="scientific">Botrytis elliptica</name>
    <dbReference type="NCBI Taxonomy" id="278938"/>
    <lineage>
        <taxon>Eukaryota</taxon>
        <taxon>Fungi</taxon>
        <taxon>Dikarya</taxon>
        <taxon>Ascomycota</taxon>
        <taxon>Pezizomycotina</taxon>
        <taxon>Leotiomycetes</taxon>
        <taxon>Helotiales</taxon>
        <taxon>Sclerotiniaceae</taxon>
        <taxon>Botrytis</taxon>
    </lineage>
</organism>
<sequence length="323" mass="36903">MPASFQDVLNSRLFKFIVGEKVDGHATEFFVHEEAIVQLSRPLEALMRGGMSESQAGCTVWDDVSKETFERFVQFAYTGDYTVPVPSYKEMRRDGSASKEEFFRRLSIKLLEGRLKEQHLYGQRGIEPLCQPPLPKAPPEPAERAPTQFFPSTTPEVGLNWLFRRVTNPERYPVKWAADFKQLTLPLLALRNTYDHTCEPREWFHEYQSYSNVFISHAALYILGDFRLVNSLKALALHKLHKTLCIFQLKNENIKDVIDLAKYVYAEEGGEEGSGGEIGALRGLVCLYMAVNALVLSLDDGFMELLGEGGQFVKDFFRFQVQR</sequence>
<feature type="domain" description="BTB" evidence="1">
    <location>
        <begin position="22"/>
        <end position="85"/>
    </location>
</feature>
<name>A0A4Z1IUH7_9HELO</name>
<dbReference type="PROSITE" id="PS50097">
    <property type="entry name" value="BTB"/>
    <property type="match status" value="1"/>
</dbReference>
<dbReference type="PANTHER" id="PTHR47843">
    <property type="entry name" value="BTB DOMAIN-CONTAINING PROTEIN-RELATED"/>
    <property type="match status" value="1"/>
</dbReference>
<dbReference type="Proteomes" id="UP000297229">
    <property type="component" value="Unassembled WGS sequence"/>
</dbReference>
<protein>
    <recommendedName>
        <fullName evidence="1">BTB domain-containing protein</fullName>
    </recommendedName>
</protein>
<dbReference type="InterPro" id="IPR011333">
    <property type="entry name" value="SKP1/BTB/POZ_sf"/>
</dbReference>
<dbReference type="AlphaFoldDB" id="A0A4Z1IUH7"/>
<dbReference type="InterPro" id="IPR000210">
    <property type="entry name" value="BTB/POZ_dom"/>
</dbReference>
<dbReference type="Gene3D" id="3.30.710.10">
    <property type="entry name" value="Potassium Channel Kv1.1, Chain A"/>
    <property type="match status" value="1"/>
</dbReference>
<evidence type="ECO:0000313" key="3">
    <source>
        <dbReference type="Proteomes" id="UP000297229"/>
    </source>
</evidence>
<dbReference type="EMBL" id="PQXM01001021">
    <property type="protein sequence ID" value="TGO64996.1"/>
    <property type="molecule type" value="Genomic_DNA"/>
</dbReference>
<evidence type="ECO:0000259" key="1">
    <source>
        <dbReference type="PROSITE" id="PS50097"/>
    </source>
</evidence>
<comment type="caution">
    <text evidence="2">The sequence shown here is derived from an EMBL/GenBank/DDBJ whole genome shotgun (WGS) entry which is preliminary data.</text>
</comment>
<proteinExistence type="predicted"/>
<dbReference type="SUPFAM" id="SSF54695">
    <property type="entry name" value="POZ domain"/>
    <property type="match status" value="1"/>
</dbReference>
<gene>
    <name evidence="2" type="ORF">BELL_1023g00010</name>
</gene>